<gene>
    <name evidence="2" type="ORF">Goari_027498</name>
</gene>
<name>A0A7J8YN66_GOSAI</name>
<protein>
    <submittedName>
        <fullName evidence="2">Uncharacterized protein</fullName>
    </submittedName>
</protein>
<proteinExistence type="predicted"/>
<evidence type="ECO:0000313" key="2">
    <source>
        <dbReference type="EMBL" id="MBA0701048.1"/>
    </source>
</evidence>
<evidence type="ECO:0000256" key="1">
    <source>
        <dbReference type="SAM" id="MobiDB-lite"/>
    </source>
</evidence>
<reference evidence="2 3" key="1">
    <citation type="journal article" date="2019" name="Genome Biol. Evol.">
        <title>Insights into the evolution of the New World diploid cottons (Gossypium, subgenus Houzingenia) based on genome sequencing.</title>
        <authorList>
            <person name="Grover C.E."/>
            <person name="Arick M.A. 2nd"/>
            <person name="Thrash A."/>
            <person name="Conover J.L."/>
            <person name="Sanders W.S."/>
            <person name="Peterson D.G."/>
            <person name="Frelichowski J.E."/>
            <person name="Scheffler J.A."/>
            <person name="Scheffler B.E."/>
            <person name="Wendel J.F."/>
        </authorList>
    </citation>
    <scope>NUCLEOTIDE SEQUENCE [LARGE SCALE GENOMIC DNA]</scope>
    <source>
        <strain evidence="2">185</strain>
        <tissue evidence="2">Leaf</tissue>
    </source>
</reference>
<comment type="caution">
    <text evidence="2">The sequence shown here is derived from an EMBL/GenBank/DDBJ whole genome shotgun (WGS) entry which is preliminary data.</text>
</comment>
<organism evidence="2 3">
    <name type="scientific">Gossypium aridum</name>
    <name type="common">American cotton</name>
    <name type="synonym">Erioxylum aridum</name>
    <dbReference type="NCBI Taxonomy" id="34290"/>
    <lineage>
        <taxon>Eukaryota</taxon>
        <taxon>Viridiplantae</taxon>
        <taxon>Streptophyta</taxon>
        <taxon>Embryophyta</taxon>
        <taxon>Tracheophyta</taxon>
        <taxon>Spermatophyta</taxon>
        <taxon>Magnoliopsida</taxon>
        <taxon>eudicotyledons</taxon>
        <taxon>Gunneridae</taxon>
        <taxon>Pentapetalae</taxon>
        <taxon>rosids</taxon>
        <taxon>malvids</taxon>
        <taxon>Malvales</taxon>
        <taxon>Malvaceae</taxon>
        <taxon>Malvoideae</taxon>
        <taxon>Gossypium</taxon>
    </lineage>
</organism>
<evidence type="ECO:0000313" key="3">
    <source>
        <dbReference type="Proteomes" id="UP000593577"/>
    </source>
</evidence>
<accession>A0A7J8YN66</accession>
<feature type="region of interest" description="Disordered" evidence="1">
    <location>
        <begin position="1"/>
        <end position="22"/>
    </location>
</feature>
<feature type="region of interest" description="Disordered" evidence="1">
    <location>
        <begin position="229"/>
        <end position="248"/>
    </location>
</feature>
<dbReference type="Proteomes" id="UP000593577">
    <property type="component" value="Unassembled WGS sequence"/>
</dbReference>
<sequence length="248" mass="27239">MSENLADVGDNSTSQEDRNTKKVRFKDVGTDMSSEMAVDFFPARRLMRYGGDKEETMVALLEKEKMVEAPEKFGTWMIVKRKFRRNPRTNGNIFAKIQAKEGGGSRFNALSSLNANEAENEGIDAVTGSGPKENHRAVLLASIRLELISGDLRLKASGNKFGLKLRSFSKDNRLEDCAHVDPTTPGLFESTMKNNPSILDPGRHSVVSFKENVIPNSPKDLEKVASGVAGGHPFSKGQGSEGKRCYCP</sequence>
<keyword evidence="3" id="KW-1185">Reference proteome</keyword>
<dbReference type="EMBL" id="JABFAA010169788">
    <property type="protein sequence ID" value="MBA0701048.1"/>
    <property type="molecule type" value="Genomic_DNA"/>
</dbReference>
<dbReference type="AlphaFoldDB" id="A0A7J8YN66"/>